<accession>A0A8T1WNV3</accession>
<keyword evidence="4" id="KW-1185">Reference proteome</keyword>
<dbReference type="PANTHER" id="PTHR43241">
    <property type="entry name" value="FLAVIN REDUCTASE DOMAIN PROTEIN"/>
    <property type="match status" value="1"/>
</dbReference>
<dbReference type="InterPro" id="IPR002563">
    <property type="entry name" value="Flavin_Rdtase-like_dom"/>
</dbReference>
<organism evidence="3 4">
    <name type="scientific">Phytophthora boehmeriae</name>
    <dbReference type="NCBI Taxonomy" id="109152"/>
    <lineage>
        <taxon>Eukaryota</taxon>
        <taxon>Sar</taxon>
        <taxon>Stramenopiles</taxon>
        <taxon>Oomycota</taxon>
        <taxon>Peronosporomycetes</taxon>
        <taxon>Peronosporales</taxon>
        <taxon>Peronosporaceae</taxon>
        <taxon>Phytophthora</taxon>
    </lineage>
</organism>
<dbReference type="PANTHER" id="PTHR43241:SF1">
    <property type="entry name" value="FLAVIN REDUCTASE LIKE DOMAIN-CONTAINING PROTEIN"/>
    <property type="match status" value="1"/>
</dbReference>
<reference evidence="3" key="1">
    <citation type="submission" date="2021-02" db="EMBL/GenBank/DDBJ databases">
        <authorList>
            <person name="Palmer J.M."/>
        </authorList>
    </citation>
    <scope>NUCLEOTIDE SEQUENCE</scope>
    <source>
        <strain evidence="3">SCRP23</strain>
    </source>
</reference>
<dbReference type="Pfam" id="PF01613">
    <property type="entry name" value="Flavin_Reduct"/>
    <property type="match status" value="1"/>
</dbReference>
<name>A0A8T1WNV3_9STRA</name>
<comment type="caution">
    <text evidence="3">The sequence shown here is derived from an EMBL/GenBank/DDBJ whole genome shotgun (WGS) entry which is preliminary data.</text>
</comment>
<dbReference type="GO" id="GO:0010181">
    <property type="term" value="F:FMN binding"/>
    <property type="evidence" value="ECO:0007669"/>
    <property type="project" value="InterPro"/>
</dbReference>
<evidence type="ECO:0000259" key="2">
    <source>
        <dbReference type="Pfam" id="PF01613"/>
    </source>
</evidence>
<dbReference type="InterPro" id="IPR053310">
    <property type="entry name" value="Flavoredoxin-like"/>
</dbReference>
<evidence type="ECO:0000256" key="1">
    <source>
        <dbReference type="SAM" id="MobiDB-lite"/>
    </source>
</evidence>
<feature type="compositionally biased region" description="Low complexity" evidence="1">
    <location>
        <begin position="122"/>
        <end position="133"/>
    </location>
</feature>
<evidence type="ECO:0000313" key="4">
    <source>
        <dbReference type="Proteomes" id="UP000693981"/>
    </source>
</evidence>
<protein>
    <recommendedName>
        <fullName evidence="2">Flavin reductase like domain-containing protein</fullName>
    </recommendedName>
</protein>
<evidence type="ECO:0000313" key="3">
    <source>
        <dbReference type="EMBL" id="KAG7394038.1"/>
    </source>
</evidence>
<dbReference type="EMBL" id="JAGDFL010000306">
    <property type="protein sequence ID" value="KAG7394038.1"/>
    <property type="molecule type" value="Genomic_DNA"/>
</dbReference>
<feature type="domain" description="Flavin reductase like" evidence="2">
    <location>
        <begin position="17"/>
        <end position="102"/>
    </location>
</feature>
<sequence length="245" mass="26399">MANWVAVDKSMLSRLLYPNPVCLLSVCSPDGSARSVMTITWLTAINNQGGFVCSVNASRHTAKFMHSKAIFVLNVPVRGMEELILAIGSSSGADVDKFSQLQVATCAPGGGDLTKSSEEQDSTLTSESTPTPSDLKKRKLSKKELARQEIAAAARQSVALRDCVAHLLCRVETVTEDDGHLLLRCSQLAGWSRQAYWDGRNFIPLEGTDAEPYLTFLGSKVFGYVLPSGNKGPDVASDRINASTC</sequence>
<gene>
    <name evidence="3" type="ORF">PHYBOEH_005896</name>
</gene>
<proteinExistence type="predicted"/>
<dbReference type="AlphaFoldDB" id="A0A8T1WNV3"/>
<dbReference type="OrthoDB" id="2145000at2759"/>
<dbReference type="Proteomes" id="UP000693981">
    <property type="component" value="Unassembled WGS sequence"/>
</dbReference>
<feature type="region of interest" description="Disordered" evidence="1">
    <location>
        <begin position="109"/>
        <end position="140"/>
    </location>
</feature>